<evidence type="ECO:0000313" key="2">
    <source>
        <dbReference type="Proteomes" id="UP001497453"/>
    </source>
</evidence>
<dbReference type="Gene3D" id="3.40.50.1240">
    <property type="entry name" value="Phosphoglycerate mutase-like"/>
    <property type="match status" value="1"/>
</dbReference>
<proteinExistence type="predicted"/>
<protein>
    <recommendedName>
        <fullName evidence="3">Phosphoglycerate mutase-like protein</fullName>
    </recommendedName>
</protein>
<gene>
    <name evidence="1" type="ORF">GFSPODELE1_LOCUS9649</name>
</gene>
<dbReference type="CDD" id="cd07067">
    <property type="entry name" value="HP_PGM_like"/>
    <property type="match status" value="1"/>
</dbReference>
<dbReference type="SMART" id="SM00855">
    <property type="entry name" value="PGAM"/>
    <property type="match status" value="1"/>
</dbReference>
<organism evidence="1 2">
    <name type="scientific">Somion occarium</name>
    <dbReference type="NCBI Taxonomy" id="3059160"/>
    <lineage>
        <taxon>Eukaryota</taxon>
        <taxon>Fungi</taxon>
        <taxon>Dikarya</taxon>
        <taxon>Basidiomycota</taxon>
        <taxon>Agaricomycotina</taxon>
        <taxon>Agaricomycetes</taxon>
        <taxon>Polyporales</taxon>
        <taxon>Cerrenaceae</taxon>
        <taxon>Somion</taxon>
    </lineage>
</organism>
<evidence type="ECO:0000313" key="1">
    <source>
        <dbReference type="EMBL" id="CAL1714182.1"/>
    </source>
</evidence>
<keyword evidence="2" id="KW-1185">Reference proteome</keyword>
<dbReference type="Proteomes" id="UP001497453">
    <property type="component" value="Chromosome 8"/>
</dbReference>
<reference evidence="2" key="1">
    <citation type="submission" date="2024-04" db="EMBL/GenBank/DDBJ databases">
        <authorList>
            <person name="Shaw F."/>
            <person name="Minotto A."/>
        </authorList>
    </citation>
    <scope>NUCLEOTIDE SEQUENCE [LARGE SCALE GENOMIC DNA]</scope>
</reference>
<dbReference type="InterPro" id="IPR029033">
    <property type="entry name" value="His_PPase_superfam"/>
</dbReference>
<dbReference type="InterPro" id="IPR050275">
    <property type="entry name" value="PGM_Phosphatase"/>
</dbReference>
<dbReference type="PANTHER" id="PTHR48100">
    <property type="entry name" value="BROAD-SPECIFICITY PHOSPHATASE YOR283W-RELATED"/>
    <property type="match status" value="1"/>
</dbReference>
<sequence length="243" mass="27360">MAKATEKCIYLTRHAQAEHNVDVDNAVHSVANDYNIRDAPLTALGRQQSAALHEATKDNIQWTAELLVSSALRRPLSTTVIGYPELRKRLEAEGKNVVVLPQLQECNDLPCDTGLPREQLEADPEYAGLDFSLLTPDWMSKRGFYACDMSALEARARWNRKWLRSRPEKEIVVVAHGDLLRYITEGYNSHRMWENAEVRAYTFLREEEEDEDGEAWLVPLPGNPVAMEGSASPTSSEIGLPLV</sequence>
<dbReference type="EMBL" id="OZ037951">
    <property type="protein sequence ID" value="CAL1714182.1"/>
    <property type="molecule type" value="Genomic_DNA"/>
</dbReference>
<dbReference type="PANTHER" id="PTHR48100:SF54">
    <property type="entry name" value="PHOSPHATASE SPAC5H10.03-RELATED"/>
    <property type="match status" value="1"/>
</dbReference>
<dbReference type="SUPFAM" id="SSF53254">
    <property type="entry name" value="Phosphoglycerate mutase-like"/>
    <property type="match status" value="1"/>
</dbReference>
<evidence type="ECO:0008006" key="3">
    <source>
        <dbReference type="Google" id="ProtNLM"/>
    </source>
</evidence>
<dbReference type="Pfam" id="PF00300">
    <property type="entry name" value="His_Phos_1"/>
    <property type="match status" value="1"/>
</dbReference>
<name>A0ABP1E2L9_9APHY</name>
<dbReference type="InterPro" id="IPR013078">
    <property type="entry name" value="His_Pase_superF_clade-1"/>
</dbReference>
<accession>A0ABP1E2L9</accession>